<dbReference type="SMART" id="SM00895">
    <property type="entry name" value="FCD"/>
    <property type="match status" value="1"/>
</dbReference>
<evidence type="ECO:0000256" key="1">
    <source>
        <dbReference type="ARBA" id="ARBA00023015"/>
    </source>
</evidence>
<name>A0A7W6H8C8_9HYPH</name>
<feature type="region of interest" description="Disordered" evidence="4">
    <location>
        <begin position="1"/>
        <end position="40"/>
    </location>
</feature>
<dbReference type="SUPFAM" id="SSF46785">
    <property type="entry name" value="Winged helix' DNA-binding domain"/>
    <property type="match status" value="1"/>
</dbReference>
<reference evidence="6 7" key="1">
    <citation type="submission" date="2020-08" db="EMBL/GenBank/DDBJ databases">
        <title>Genomic Encyclopedia of Type Strains, Phase IV (KMG-IV): sequencing the most valuable type-strain genomes for metagenomic binning, comparative biology and taxonomic classification.</title>
        <authorList>
            <person name="Goeker M."/>
        </authorList>
    </citation>
    <scope>NUCLEOTIDE SEQUENCE [LARGE SCALE GENOMIC DNA]</scope>
    <source>
        <strain evidence="6 7">DSM 102238</strain>
    </source>
</reference>
<comment type="caution">
    <text evidence="6">The sequence shown here is derived from an EMBL/GenBank/DDBJ whole genome shotgun (WGS) entry which is preliminary data.</text>
</comment>
<dbReference type="GO" id="GO:0003700">
    <property type="term" value="F:DNA-binding transcription factor activity"/>
    <property type="evidence" value="ECO:0007669"/>
    <property type="project" value="InterPro"/>
</dbReference>
<evidence type="ECO:0000313" key="7">
    <source>
        <dbReference type="Proteomes" id="UP000542776"/>
    </source>
</evidence>
<dbReference type="RefSeq" id="WP_312857502.1">
    <property type="nucleotide sequence ID" value="NZ_JACIEK010000021.1"/>
</dbReference>
<evidence type="ECO:0000313" key="6">
    <source>
        <dbReference type="EMBL" id="MBB4000458.1"/>
    </source>
</evidence>
<dbReference type="Pfam" id="PF00392">
    <property type="entry name" value="GntR"/>
    <property type="match status" value="1"/>
</dbReference>
<dbReference type="InterPro" id="IPR008920">
    <property type="entry name" value="TF_FadR/GntR_C"/>
</dbReference>
<gene>
    <name evidence="6" type="ORF">GGR04_004336</name>
</gene>
<dbReference type="GO" id="GO:0003677">
    <property type="term" value="F:DNA binding"/>
    <property type="evidence" value="ECO:0007669"/>
    <property type="project" value="UniProtKB-KW"/>
</dbReference>
<keyword evidence="3" id="KW-0804">Transcription</keyword>
<dbReference type="InterPro" id="IPR036390">
    <property type="entry name" value="WH_DNA-bd_sf"/>
</dbReference>
<dbReference type="CDD" id="cd07377">
    <property type="entry name" value="WHTH_GntR"/>
    <property type="match status" value="1"/>
</dbReference>
<evidence type="ECO:0000256" key="2">
    <source>
        <dbReference type="ARBA" id="ARBA00023125"/>
    </source>
</evidence>
<feature type="domain" description="HTH gntR-type" evidence="5">
    <location>
        <begin position="60"/>
        <end position="127"/>
    </location>
</feature>
<dbReference type="PANTHER" id="PTHR43537:SF45">
    <property type="entry name" value="GNTR FAMILY REGULATORY PROTEIN"/>
    <property type="match status" value="1"/>
</dbReference>
<accession>A0A7W6H8C8</accession>
<evidence type="ECO:0000256" key="4">
    <source>
        <dbReference type="SAM" id="MobiDB-lite"/>
    </source>
</evidence>
<evidence type="ECO:0000259" key="5">
    <source>
        <dbReference type="PROSITE" id="PS50949"/>
    </source>
</evidence>
<dbReference type="Gene3D" id="1.20.120.530">
    <property type="entry name" value="GntR ligand-binding domain-like"/>
    <property type="match status" value="1"/>
</dbReference>
<evidence type="ECO:0000256" key="3">
    <source>
        <dbReference type="ARBA" id="ARBA00023163"/>
    </source>
</evidence>
<organism evidence="6 7">
    <name type="scientific">Aureimonas pseudogalii</name>
    <dbReference type="NCBI Taxonomy" id="1744844"/>
    <lineage>
        <taxon>Bacteria</taxon>
        <taxon>Pseudomonadati</taxon>
        <taxon>Pseudomonadota</taxon>
        <taxon>Alphaproteobacteria</taxon>
        <taxon>Hyphomicrobiales</taxon>
        <taxon>Aurantimonadaceae</taxon>
        <taxon>Aureimonas</taxon>
    </lineage>
</organism>
<dbReference type="AlphaFoldDB" id="A0A7W6H8C8"/>
<dbReference type="InterPro" id="IPR000524">
    <property type="entry name" value="Tscrpt_reg_HTH_GntR"/>
</dbReference>
<dbReference type="Gene3D" id="1.10.10.10">
    <property type="entry name" value="Winged helix-like DNA-binding domain superfamily/Winged helix DNA-binding domain"/>
    <property type="match status" value="1"/>
</dbReference>
<dbReference type="SMART" id="SM00345">
    <property type="entry name" value="HTH_GNTR"/>
    <property type="match status" value="1"/>
</dbReference>
<sequence>MILAVDPAANGRGDRGGRLTAGRGWRNGVTADRSNRRASATPELVDIVDRPAGGSTDPLRSLAETVAARLRERVVSGVLKPGSHLSEQALSDELEVSRNTLREVFRILAGEGLLRHEVHRGVFVSTPGVEAIIDLYKLRRFLECSTLAQAQPRHPGTKAMRAAVVDALRCRDAENWLGVGSADIAFHAAIVDLADSPRLSSFYAQIALELRLVFGLLPDPEFLHGPFINENLAIVARLESGDPAGASKMLEAYLNRAERLILNAYTRATRSKLPSDGSRSEV</sequence>
<keyword evidence="7" id="KW-1185">Reference proteome</keyword>
<dbReference type="EMBL" id="JACIEK010000021">
    <property type="protein sequence ID" value="MBB4000458.1"/>
    <property type="molecule type" value="Genomic_DNA"/>
</dbReference>
<dbReference type="InterPro" id="IPR036388">
    <property type="entry name" value="WH-like_DNA-bd_sf"/>
</dbReference>
<keyword evidence="2 6" id="KW-0238">DNA-binding</keyword>
<dbReference type="Proteomes" id="UP000542776">
    <property type="component" value="Unassembled WGS sequence"/>
</dbReference>
<dbReference type="PROSITE" id="PS50949">
    <property type="entry name" value="HTH_GNTR"/>
    <property type="match status" value="1"/>
</dbReference>
<keyword evidence="1" id="KW-0805">Transcription regulation</keyword>
<dbReference type="SUPFAM" id="SSF48008">
    <property type="entry name" value="GntR ligand-binding domain-like"/>
    <property type="match status" value="1"/>
</dbReference>
<dbReference type="PANTHER" id="PTHR43537">
    <property type="entry name" value="TRANSCRIPTIONAL REGULATOR, GNTR FAMILY"/>
    <property type="match status" value="1"/>
</dbReference>
<dbReference type="Pfam" id="PF07729">
    <property type="entry name" value="FCD"/>
    <property type="match status" value="1"/>
</dbReference>
<proteinExistence type="predicted"/>
<protein>
    <submittedName>
        <fullName evidence="6">DNA-binding GntR family transcriptional regulator</fullName>
    </submittedName>
</protein>
<dbReference type="InterPro" id="IPR011711">
    <property type="entry name" value="GntR_C"/>
</dbReference>